<dbReference type="CDD" id="cd00200">
    <property type="entry name" value="WD40"/>
    <property type="match status" value="1"/>
</dbReference>
<feature type="repeat" description="WD" evidence="14">
    <location>
        <begin position="95"/>
        <end position="127"/>
    </location>
</feature>
<comment type="similarity">
    <text evidence="2 13">Belongs to the WD repeat COPB2 family.</text>
</comment>
<keyword evidence="5 14" id="KW-0853">WD repeat</keyword>
<feature type="repeat" description="WD" evidence="14">
    <location>
        <begin position="181"/>
        <end position="224"/>
    </location>
</feature>
<dbReference type="InterPro" id="IPR006692">
    <property type="entry name" value="Beta-prop_COPA/B_2nd"/>
</dbReference>
<dbReference type="Pfam" id="PF00400">
    <property type="entry name" value="WD40"/>
    <property type="match status" value="6"/>
</dbReference>
<dbReference type="InterPro" id="IPR011044">
    <property type="entry name" value="Quino_amine_DH_bsu"/>
</dbReference>
<dbReference type="GO" id="GO:0006891">
    <property type="term" value="P:intra-Golgi vesicle-mediated transport"/>
    <property type="evidence" value="ECO:0007669"/>
    <property type="project" value="TreeGrafter"/>
</dbReference>
<protein>
    <recommendedName>
        <fullName evidence="13">Coatomer subunit beta'</fullName>
    </recommendedName>
</protein>
<dbReference type="CDD" id="cd22947">
    <property type="entry name" value="Coatomer_WDAD_beta-like"/>
    <property type="match status" value="1"/>
</dbReference>
<keyword evidence="4 13" id="KW-0963">Cytoplasm</keyword>
<evidence type="ECO:0000256" key="3">
    <source>
        <dbReference type="ARBA" id="ARBA00022448"/>
    </source>
</evidence>
<dbReference type="Proteomes" id="UP001165289">
    <property type="component" value="Unassembled WGS sequence"/>
</dbReference>
<dbReference type="Gene3D" id="2.130.10.10">
    <property type="entry name" value="YVTN repeat-like/Quinoprotein amine dehydrogenase"/>
    <property type="match status" value="1"/>
</dbReference>
<dbReference type="PROSITE" id="PS50082">
    <property type="entry name" value="WD_REPEATS_2"/>
    <property type="match status" value="4"/>
</dbReference>
<evidence type="ECO:0000313" key="17">
    <source>
        <dbReference type="EMBL" id="KAI6654559.1"/>
    </source>
</evidence>
<dbReference type="SMART" id="SM00320">
    <property type="entry name" value="WD40"/>
    <property type="match status" value="6"/>
</dbReference>
<proteinExistence type="inferred from homology"/>
<keyword evidence="18" id="KW-1185">Reference proteome</keyword>
<dbReference type="InterPro" id="IPR050844">
    <property type="entry name" value="Coatomer_complex_subunit"/>
</dbReference>
<name>A0AAV7K1T6_9METZ</name>
<keyword evidence="7 13" id="KW-0931">ER-Golgi transport</keyword>
<evidence type="ECO:0000256" key="8">
    <source>
        <dbReference type="ARBA" id="ARBA00022927"/>
    </source>
</evidence>
<keyword evidence="10 13" id="KW-0472">Membrane</keyword>
<dbReference type="InterPro" id="IPR001680">
    <property type="entry name" value="WD40_rpt"/>
</dbReference>
<feature type="domain" description="COPA/B TPR" evidence="16">
    <location>
        <begin position="594"/>
        <end position="773"/>
    </location>
</feature>
<keyword evidence="8 13" id="KW-0653">Protein transport</keyword>
<comment type="function">
    <text evidence="12 13">The coatomer is a cytosolic protein complex that binds to dilysine motifs and reversibly associates with Golgi non-clathrin-coated vesicles, which further mediate biosynthetic protein transport from the ER, via the Golgi up to the trans Golgi network. Coatomer complex is required for budding from Golgi membranes, and is essential for the retrograde Golgi-to-ER transport of dilysine-tagged proteins.</text>
</comment>
<dbReference type="InterPro" id="IPR036322">
    <property type="entry name" value="WD40_repeat_dom_sf"/>
</dbReference>
<evidence type="ECO:0000256" key="9">
    <source>
        <dbReference type="ARBA" id="ARBA00023034"/>
    </source>
</evidence>
<keyword evidence="6" id="KW-0677">Repeat</keyword>
<feature type="repeat" description="WD" evidence="14">
    <location>
        <begin position="138"/>
        <end position="180"/>
    </location>
</feature>
<organism evidence="17 18">
    <name type="scientific">Oopsacas minuta</name>
    <dbReference type="NCBI Taxonomy" id="111878"/>
    <lineage>
        <taxon>Eukaryota</taxon>
        <taxon>Metazoa</taxon>
        <taxon>Porifera</taxon>
        <taxon>Hexactinellida</taxon>
        <taxon>Hexasterophora</taxon>
        <taxon>Lyssacinosida</taxon>
        <taxon>Leucopsacidae</taxon>
        <taxon>Oopsacas</taxon>
    </lineage>
</organism>
<comment type="subcellular location">
    <subcellularLocation>
        <location evidence="1 13">Cytoplasmic vesicle</location>
        <location evidence="1 13">COPI-coated vesicle membrane</location>
        <topology evidence="1 13">Peripheral membrane protein</topology>
        <orientation evidence="1 13">Cytoplasmic side</orientation>
    </subcellularLocation>
    <subcellularLocation>
        <location evidence="13">Golgi apparatus membrane</location>
        <topology evidence="13">Peripheral membrane protein</topology>
        <orientation evidence="13">Cytoplasmic side</orientation>
    </subcellularLocation>
    <text evidence="13">The coatomer is cytoplasmic or polymerized on the cytoplasmic side of the Golgi, as well as on the vesicles/buds originating from it.</text>
</comment>
<comment type="subunit">
    <text evidence="13">Oligomeric complex that consists of at least the alpha, beta, beta', gamma, delta, epsilon and zeta subunits.</text>
</comment>
<keyword evidence="9 13" id="KW-0333">Golgi apparatus</keyword>
<comment type="caution">
    <text evidence="17">The sequence shown here is derived from an EMBL/GenBank/DDBJ whole genome shotgun (WGS) entry which is preliminary data.</text>
</comment>
<evidence type="ECO:0000313" key="18">
    <source>
        <dbReference type="Proteomes" id="UP001165289"/>
    </source>
</evidence>
<evidence type="ECO:0000256" key="4">
    <source>
        <dbReference type="ARBA" id="ARBA00022490"/>
    </source>
</evidence>
<keyword evidence="3 13" id="KW-0813">Transport</keyword>
<evidence type="ECO:0000256" key="13">
    <source>
        <dbReference type="PIRNR" id="PIRNR005567"/>
    </source>
</evidence>
<dbReference type="InterPro" id="IPR015943">
    <property type="entry name" value="WD40/YVTN_repeat-like_dom_sf"/>
</dbReference>
<evidence type="ECO:0000256" key="2">
    <source>
        <dbReference type="ARBA" id="ARBA00010844"/>
    </source>
</evidence>
<evidence type="ECO:0000256" key="12">
    <source>
        <dbReference type="ARBA" id="ARBA00025536"/>
    </source>
</evidence>
<evidence type="ECO:0000256" key="11">
    <source>
        <dbReference type="ARBA" id="ARBA00023329"/>
    </source>
</evidence>
<evidence type="ECO:0000256" key="14">
    <source>
        <dbReference type="PROSITE-ProRule" id="PRU00221"/>
    </source>
</evidence>
<dbReference type="GO" id="GO:0030126">
    <property type="term" value="C:COPI vesicle coat"/>
    <property type="evidence" value="ECO:0007669"/>
    <property type="project" value="TreeGrafter"/>
</dbReference>
<dbReference type="InterPro" id="IPR056176">
    <property type="entry name" value="TPR_COPA_B"/>
</dbReference>
<reference evidence="17 18" key="1">
    <citation type="journal article" date="2023" name="BMC Biol.">
        <title>The compact genome of the sponge Oopsacas minuta (Hexactinellida) is lacking key metazoan core genes.</title>
        <authorList>
            <person name="Santini S."/>
            <person name="Schenkelaars Q."/>
            <person name="Jourda C."/>
            <person name="Duchesne M."/>
            <person name="Belahbib H."/>
            <person name="Rocher C."/>
            <person name="Selva M."/>
            <person name="Riesgo A."/>
            <person name="Vervoort M."/>
            <person name="Leys S.P."/>
            <person name="Kodjabachian L."/>
            <person name="Le Bivic A."/>
            <person name="Borchiellini C."/>
            <person name="Claverie J.M."/>
            <person name="Renard E."/>
        </authorList>
    </citation>
    <scope>NUCLEOTIDE SEQUENCE [LARGE SCALE GENOMIC DNA]</scope>
    <source>
        <strain evidence="17">SPO-2</strain>
    </source>
</reference>
<dbReference type="EMBL" id="JAKMXF010000222">
    <property type="protein sequence ID" value="KAI6654559.1"/>
    <property type="molecule type" value="Genomic_DNA"/>
</dbReference>
<accession>A0AAV7K1T6</accession>
<dbReference type="Pfam" id="PF04053">
    <property type="entry name" value="B-prop_COPA_B_2nd"/>
    <property type="match status" value="1"/>
</dbReference>
<dbReference type="Pfam" id="PF23953">
    <property type="entry name" value="TPR_COPA_B"/>
    <property type="match status" value="1"/>
</dbReference>
<evidence type="ECO:0000256" key="10">
    <source>
        <dbReference type="ARBA" id="ARBA00023136"/>
    </source>
</evidence>
<dbReference type="PIRSF" id="PIRSF005567">
    <property type="entry name" value="Coatomer_beta'_subunit"/>
    <property type="match status" value="1"/>
</dbReference>
<dbReference type="PANTHER" id="PTHR19876:SF2">
    <property type="entry name" value="COATOMER SUBUNIT BETA"/>
    <property type="match status" value="1"/>
</dbReference>
<gene>
    <name evidence="17" type="ORF">LOD99_955</name>
</gene>
<feature type="domain" description="COPA/B second beta-propeller" evidence="15">
    <location>
        <begin position="321"/>
        <end position="577"/>
    </location>
</feature>
<dbReference type="GO" id="GO:0005198">
    <property type="term" value="F:structural molecule activity"/>
    <property type="evidence" value="ECO:0007669"/>
    <property type="project" value="UniProtKB-UniRule"/>
</dbReference>
<keyword evidence="11 13" id="KW-0968">Cytoplasmic vesicle</keyword>
<dbReference type="PANTHER" id="PTHR19876">
    <property type="entry name" value="COATOMER"/>
    <property type="match status" value="1"/>
</dbReference>
<evidence type="ECO:0000256" key="5">
    <source>
        <dbReference type="ARBA" id="ARBA00022574"/>
    </source>
</evidence>
<dbReference type="InterPro" id="IPR016453">
    <property type="entry name" value="COPB2"/>
</dbReference>
<dbReference type="SUPFAM" id="SSF50969">
    <property type="entry name" value="YVTN repeat-like/Quinoprotein amine dehydrogenase"/>
    <property type="match status" value="1"/>
</dbReference>
<dbReference type="GO" id="GO:0006886">
    <property type="term" value="P:intracellular protein transport"/>
    <property type="evidence" value="ECO:0007669"/>
    <property type="project" value="UniProtKB-UniRule"/>
</dbReference>
<evidence type="ECO:0000259" key="15">
    <source>
        <dbReference type="Pfam" id="PF04053"/>
    </source>
</evidence>
<dbReference type="Gene3D" id="1.25.40.470">
    <property type="match status" value="1"/>
</dbReference>
<dbReference type="PROSITE" id="PS50294">
    <property type="entry name" value="WD_REPEATS_REGION"/>
    <property type="match status" value="4"/>
</dbReference>
<evidence type="ECO:0000259" key="16">
    <source>
        <dbReference type="Pfam" id="PF23953"/>
    </source>
</evidence>
<sequence length="890" mass="100121">MPLKLDIKQQFLARSDRVKCVDLHPKEPWMLVALYNGNVHIWNHETQQVQKSFEVSDVPVRACCFVVRKSWIVTGSDDMMLRVYNYNTMERVQSWEGHSDYIRCILSHPTLPYIITSSDDLSIKLWDWDKSMNQVQSLEGHSHYVMQIALNPKDNNTFASASLDKTVKVWQLGSSSANFSLEGHDKGVNSVDYFQGGDKPYLVSGADDRTVRVWDYQNKSCVQVLEGHLENVTLVSFHPELPLIVSGGEDGSLRFWHSSTYRLETNVNYGLDRIWCGGMLKGSNSIAVGYDEGSMILRVGREEPAMSMDITGNGKLMWAKHSEVMQANMKAGTLELKDGERIQLAAKDLGSCEIYPQTLQHNPNGRFVVVCGDGEYIIYTAMALRNKQYGSAQEFVWAADASEYAIRDMGKVKIFKNFEERNIFRPQQQCEGIFGGTLLGVKSKGSLSFHDWESLELIRRIEISVKNVFWNESGTLVAITDADSFYVLQYNADVANTALQSQTNIDEDGVIDSLDILGETQDHIRAGRWVGDCFIYTTNHNRLNYYVGGEIVTISHLDRVMYILGYIPKTNRLYLGDKECSIVSYSLPLSVLEYQTAIMRKDHRAAAQILPSIREDQRTRVAHFLDKQGLKEQALVVSTDPDHKFDLSLQLKETRVAFELAEQADNQDKWKQLSELALSKCEFNLARNCMLRAGDYPSLLLLATSAGDRELLEQVADLAMNAGQTNIAFTCFITLGEIQKCVNLLCDSGHYPEASFMAHTYLPSETCNVVDQWVQSVGTINTKAAESIADPVKYENLFPDYQQALKAQTVFSSEHSATPADNYSNLPLNINRNLLNELEQLNPAKSADADVPIKDADIEFDDLDLLDGDVGNDLTADDLNLGDEDLLKDD</sequence>
<feature type="repeat" description="WD" evidence="14">
    <location>
        <begin position="225"/>
        <end position="266"/>
    </location>
</feature>
<dbReference type="PRINTS" id="PR00320">
    <property type="entry name" value="GPROTEINBRPT"/>
</dbReference>
<evidence type="ECO:0000256" key="6">
    <source>
        <dbReference type="ARBA" id="ARBA00022737"/>
    </source>
</evidence>
<evidence type="ECO:0000256" key="1">
    <source>
        <dbReference type="ARBA" id="ARBA00004347"/>
    </source>
</evidence>
<dbReference type="GO" id="GO:0006890">
    <property type="term" value="P:retrograde vesicle-mediated transport, Golgi to endoplasmic reticulum"/>
    <property type="evidence" value="ECO:0007669"/>
    <property type="project" value="TreeGrafter"/>
</dbReference>
<dbReference type="InterPro" id="IPR020472">
    <property type="entry name" value="WD40_PAC1"/>
</dbReference>
<evidence type="ECO:0000256" key="7">
    <source>
        <dbReference type="ARBA" id="ARBA00022892"/>
    </source>
</evidence>
<dbReference type="SUPFAM" id="SSF50978">
    <property type="entry name" value="WD40 repeat-like"/>
    <property type="match status" value="1"/>
</dbReference>
<dbReference type="FunFam" id="2.130.10.10:FF:000016">
    <property type="entry name" value="Coatomer alpha subunit, putative"/>
    <property type="match status" value="1"/>
</dbReference>
<dbReference type="FunFam" id="1.25.40.470:FF:000001">
    <property type="entry name" value="Coatomer subunit beta"/>
    <property type="match status" value="1"/>
</dbReference>
<dbReference type="AlphaFoldDB" id="A0AAV7K1T6"/>
<dbReference type="GO" id="GO:0006888">
    <property type="term" value="P:endoplasmic reticulum to Golgi vesicle-mediated transport"/>
    <property type="evidence" value="ECO:0007669"/>
    <property type="project" value="TreeGrafter"/>
</dbReference>
<dbReference type="GO" id="GO:0000139">
    <property type="term" value="C:Golgi membrane"/>
    <property type="evidence" value="ECO:0007669"/>
    <property type="project" value="UniProtKB-SubCell"/>
</dbReference>